<evidence type="ECO:0000313" key="3">
    <source>
        <dbReference type="Proteomes" id="UP000824238"/>
    </source>
</evidence>
<name>A0A9D1IZG8_9FIRM</name>
<gene>
    <name evidence="2" type="ORF">IAD36_08245</name>
</gene>
<dbReference type="AlphaFoldDB" id="A0A9D1IZG8"/>
<evidence type="ECO:0000313" key="2">
    <source>
        <dbReference type="EMBL" id="HIR55566.1"/>
    </source>
</evidence>
<evidence type="ECO:0000256" key="1">
    <source>
        <dbReference type="SAM" id="Coils"/>
    </source>
</evidence>
<comment type="caution">
    <text evidence="2">The sequence shown here is derived from an EMBL/GenBank/DDBJ whole genome shotgun (WGS) entry which is preliminary data.</text>
</comment>
<reference evidence="2" key="2">
    <citation type="journal article" date="2021" name="PeerJ">
        <title>Extensive microbial diversity within the chicken gut microbiome revealed by metagenomics and culture.</title>
        <authorList>
            <person name="Gilroy R."/>
            <person name="Ravi A."/>
            <person name="Getino M."/>
            <person name="Pursley I."/>
            <person name="Horton D.L."/>
            <person name="Alikhan N.F."/>
            <person name="Baker D."/>
            <person name="Gharbi K."/>
            <person name="Hall N."/>
            <person name="Watson M."/>
            <person name="Adriaenssens E.M."/>
            <person name="Foster-Nyarko E."/>
            <person name="Jarju S."/>
            <person name="Secka A."/>
            <person name="Antonio M."/>
            <person name="Oren A."/>
            <person name="Chaudhuri R.R."/>
            <person name="La Ragione R."/>
            <person name="Hildebrand F."/>
            <person name="Pallen M.J."/>
        </authorList>
    </citation>
    <scope>NUCLEOTIDE SEQUENCE</scope>
    <source>
        <strain evidence="2">ChiGjej3B3-7149</strain>
    </source>
</reference>
<proteinExistence type="predicted"/>
<protein>
    <submittedName>
        <fullName evidence="2">Uncharacterized protein</fullName>
    </submittedName>
</protein>
<keyword evidence="1" id="KW-0175">Coiled coil</keyword>
<dbReference type="Proteomes" id="UP000824238">
    <property type="component" value="Unassembled WGS sequence"/>
</dbReference>
<organism evidence="2 3">
    <name type="scientific">Candidatus Scatomorpha intestinigallinarum</name>
    <dbReference type="NCBI Taxonomy" id="2840923"/>
    <lineage>
        <taxon>Bacteria</taxon>
        <taxon>Bacillati</taxon>
        <taxon>Bacillota</taxon>
        <taxon>Clostridia</taxon>
        <taxon>Eubacteriales</taxon>
        <taxon>Candidatus Scatomorpha</taxon>
    </lineage>
</organism>
<feature type="coiled-coil region" evidence="1">
    <location>
        <begin position="76"/>
        <end position="105"/>
    </location>
</feature>
<reference evidence="2" key="1">
    <citation type="submission" date="2020-10" db="EMBL/GenBank/DDBJ databases">
        <authorList>
            <person name="Gilroy R."/>
        </authorList>
    </citation>
    <scope>NUCLEOTIDE SEQUENCE</scope>
    <source>
        <strain evidence="2">ChiGjej3B3-7149</strain>
    </source>
</reference>
<sequence length="138" mass="15800">MNSMKQLQAQEEVRARREEEARRLRLEQETAADMAVLRAILDAERSACEIESAAERHRAGLDGRIRAAKDELLSRVRAETREAMAQDAEAERLRAEGEIEKDRAEAAARREALRARYESSREGYVQQVFDIVTGKRDE</sequence>
<dbReference type="EMBL" id="DVHH01000196">
    <property type="protein sequence ID" value="HIR55566.1"/>
    <property type="molecule type" value="Genomic_DNA"/>
</dbReference>
<accession>A0A9D1IZG8</accession>